<dbReference type="EMBL" id="JANPWB010000013">
    <property type="protein sequence ID" value="KAJ1111314.1"/>
    <property type="molecule type" value="Genomic_DNA"/>
</dbReference>
<protein>
    <submittedName>
        <fullName evidence="1">Uncharacterized protein</fullName>
    </submittedName>
</protein>
<dbReference type="AlphaFoldDB" id="A0AAV7N7A2"/>
<evidence type="ECO:0000313" key="1">
    <source>
        <dbReference type="EMBL" id="KAJ1111314.1"/>
    </source>
</evidence>
<organism evidence="1 2">
    <name type="scientific">Pleurodeles waltl</name>
    <name type="common">Iberian ribbed newt</name>
    <dbReference type="NCBI Taxonomy" id="8319"/>
    <lineage>
        <taxon>Eukaryota</taxon>
        <taxon>Metazoa</taxon>
        <taxon>Chordata</taxon>
        <taxon>Craniata</taxon>
        <taxon>Vertebrata</taxon>
        <taxon>Euteleostomi</taxon>
        <taxon>Amphibia</taxon>
        <taxon>Batrachia</taxon>
        <taxon>Caudata</taxon>
        <taxon>Salamandroidea</taxon>
        <taxon>Salamandridae</taxon>
        <taxon>Pleurodelinae</taxon>
        <taxon>Pleurodeles</taxon>
    </lineage>
</organism>
<accession>A0AAV7N7A2</accession>
<evidence type="ECO:0000313" key="2">
    <source>
        <dbReference type="Proteomes" id="UP001066276"/>
    </source>
</evidence>
<gene>
    <name evidence="1" type="ORF">NDU88_008650</name>
</gene>
<sequence length="52" mass="5788">PLRRKFLCPCVIRLGGSTIEAALGESLHGVELQLTSRLLKYLDPTIIQLVRV</sequence>
<name>A0AAV7N7A2_PLEWA</name>
<feature type="non-terminal residue" evidence="1">
    <location>
        <position position="52"/>
    </location>
</feature>
<reference evidence="1" key="1">
    <citation type="journal article" date="2022" name="bioRxiv">
        <title>Sequencing and chromosome-scale assembly of the giantPleurodeles waltlgenome.</title>
        <authorList>
            <person name="Brown T."/>
            <person name="Elewa A."/>
            <person name="Iarovenko S."/>
            <person name="Subramanian E."/>
            <person name="Araus A.J."/>
            <person name="Petzold A."/>
            <person name="Susuki M."/>
            <person name="Suzuki K.-i.T."/>
            <person name="Hayashi T."/>
            <person name="Toyoda A."/>
            <person name="Oliveira C."/>
            <person name="Osipova E."/>
            <person name="Leigh N.D."/>
            <person name="Simon A."/>
            <person name="Yun M.H."/>
        </authorList>
    </citation>
    <scope>NUCLEOTIDE SEQUENCE</scope>
    <source>
        <strain evidence="1">20211129_DDA</strain>
        <tissue evidence="1">Liver</tissue>
    </source>
</reference>
<proteinExistence type="predicted"/>
<comment type="caution">
    <text evidence="1">The sequence shown here is derived from an EMBL/GenBank/DDBJ whole genome shotgun (WGS) entry which is preliminary data.</text>
</comment>
<dbReference type="Proteomes" id="UP001066276">
    <property type="component" value="Chromosome 9"/>
</dbReference>
<feature type="non-terminal residue" evidence="1">
    <location>
        <position position="1"/>
    </location>
</feature>
<keyword evidence="2" id="KW-1185">Reference proteome</keyword>